<dbReference type="InterPro" id="IPR046090">
    <property type="entry name" value="DUF6108"/>
</dbReference>
<name>A0ABV4CU30_9BACT</name>
<sequence>MKLNALILTIAMLPAVAAGAQEGLSVNGLFNGPYRDNVHATETVISGSGLQEYNLSVYHSLTLSGMSDEVPVFEAAVLKDAAGALDKEVAFRNGRLYYGYYTLKPMSDGELNRYLFYLNQHAVGKDKLILIYIEGKAGRADVKKMLKK</sequence>
<dbReference type="EMBL" id="JBCLPP010000009">
    <property type="protein sequence ID" value="MEY8244892.1"/>
    <property type="molecule type" value="Genomic_DNA"/>
</dbReference>
<organism evidence="2 3">
    <name type="scientific">Heminiphilus faecis</name>
    <dbReference type="NCBI Taxonomy" id="2601703"/>
    <lineage>
        <taxon>Bacteria</taxon>
        <taxon>Pseudomonadati</taxon>
        <taxon>Bacteroidota</taxon>
        <taxon>Bacteroidia</taxon>
        <taxon>Bacteroidales</taxon>
        <taxon>Muribaculaceae</taxon>
        <taxon>Heminiphilus</taxon>
    </lineage>
</organism>
<evidence type="ECO:0000256" key="1">
    <source>
        <dbReference type="SAM" id="SignalP"/>
    </source>
</evidence>
<dbReference type="Pfam" id="PF19603">
    <property type="entry name" value="DUF6108"/>
    <property type="match status" value="1"/>
</dbReference>
<comment type="caution">
    <text evidence="2">The sequence shown here is derived from an EMBL/GenBank/DDBJ whole genome shotgun (WGS) entry which is preliminary data.</text>
</comment>
<evidence type="ECO:0000313" key="2">
    <source>
        <dbReference type="EMBL" id="MEY8244892.1"/>
    </source>
</evidence>
<feature type="chain" id="PRO_5045454429" evidence="1">
    <location>
        <begin position="21"/>
        <end position="148"/>
    </location>
</feature>
<evidence type="ECO:0000313" key="3">
    <source>
        <dbReference type="Proteomes" id="UP001565200"/>
    </source>
</evidence>
<keyword evidence="3" id="KW-1185">Reference proteome</keyword>
<dbReference type="RefSeq" id="WP_121699350.1">
    <property type="nucleotide sequence ID" value="NZ_JBCLPP010000009.1"/>
</dbReference>
<keyword evidence="1" id="KW-0732">Signal</keyword>
<protein>
    <submittedName>
        <fullName evidence="2">DUF6108 family protein</fullName>
    </submittedName>
</protein>
<dbReference type="Proteomes" id="UP001565200">
    <property type="component" value="Unassembled WGS sequence"/>
</dbReference>
<reference evidence="2 3" key="1">
    <citation type="submission" date="2024-03" db="EMBL/GenBank/DDBJ databases">
        <title>Mouse gut bacterial collection (mGBC) of GemPharmatech.</title>
        <authorList>
            <person name="He Y."/>
            <person name="Dong L."/>
            <person name="Wu D."/>
            <person name="Gao X."/>
            <person name="Lin Z."/>
        </authorList>
    </citation>
    <scope>NUCLEOTIDE SEQUENCE [LARGE SCALE GENOMIC DNA]</scope>
    <source>
        <strain evidence="2 3">54-13</strain>
    </source>
</reference>
<gene>
    <name evidence="2" type="ORF">AAK873_04550</name>
</gene>
<accession>A0ABV4CU30</accession>
<proteinExistence type="predicted"/>
<feature type="signal peptide" evidence="1">
    <location>
        <begin position="1"/>
        <end position="20"/>
    </location>
</feature>